<dbReference type="SUPFAM" id="SSF46785">
    <property type="entry name" value="Winged helix' DNA-binding domain"/>
    <property type="match status" value="1"/>
</dbReference>
<dbReference type="GO" id="GO:0003677">
    <property type="term" value="F:DNA binding"/>
    <property type="evidence" value="ECO:0007669"/>
    <property type="project" value="UniProtKB-KW"/>
</dbReference>
<dbReference type="RefSeq" id="WP_091231626.1">
    <property type="nucleotide sequence ID" value="NZ_FNBG01000016.1"/>
</dbReference>
<name>A0A1G7NNR8_9BACL</name>
<keyword evidence="1" id="KW-0805">Transcription regulation</keyword>
<dbReference type="Proteomes" id="UP000198972">
    <property type="component" value="Unassembled WGS sequence"/>
</dbReference>
<dbReference type="SMART" id="SM00347">
    <property type="entry name" value="HTH_MARR"/>
    <property type="match status" value="1"/>
</dbReference>
<accession>A0A1G7NNR8</accession>
<dbReference type="InterPro" id="IPR000835">
    <property type="entry name" value="HTH_MarR-typ"/>
</dbReference>
<sequence>MKDIGQKEYIFGNMFTLANRMQVLGDKEDPNITIKQWLFIAIILKFGDRSLAISEISALIGNSRQNVKKMAVILEKQGFVQLIKDSKDARMIRVCLTKKCMDYFEKREEVERLFIDKLFNGFDEDLLRGFYNGLVKLSDNIAEMEKQNEKEE</sequence>
<dbReference type="GO" id="GO:0003700">
    <property type="term" value="F:DNA-binding transcription factor activity"/>
    <property type="evidence" value="ECO:0007669"/>
    <property type="project" value="InterPro"/>
</dbReference>
<dbReference type="InterPro" id="IPR036388">
    <property type="entry name" value="WH-like_DNA-bd_sf"/>
</dbReference>
<dbReference type="PROSITE" id="PS50995">
    <property type="entry name" value="HTH_MARR_2"/>
    <property type="match status" value="1"/>
</dbReference>
<dbReference type="AlphaFoldDB" id="A0A1G7NNR8"/>
<dbReference type="OrthoDB" id="1644269at2"/>
<gene>
    <name evidence="5" type="ORF">SAMN04488542_11644</name>
</gene>
<evidence type="ECO:0000313" key="5">
    <source>
        <dbReference type="EMBL" id="SDF74910.1"/>
    </source>
</evidence>
<reference evidence="5 6" key="1">
    <citation type="submission" date="2016-10" db="EMBL/GenBank/DDBJ databases">
        <authorList>
            <person name="de Groot N.N."/>
        </authorList>
    </citation>
    <scope>NUCLEOTIDE SEQUENCE [LARGE SCALE GENOMIC DNA]</scope>
    <source>
        <strain evidence="5 6">DSM 28129</strain>
    </source>
</reference>
<dbReference type="Gene3D" id="1.10.10.10">
    <property type="entry name" value="Winged helix-like DNA-binding domain superfamily/Winged helix DNA-binding domain"/>
    <property type="match status" value="1"/>
</dbReference>
<protein>
    <submittedName>
        <fullName evidence="5">DNA-binding transcriptional regulator, MarR family</fullName>
    </submittedName>
</protein>
<dbReference type="PANTHER" id="PTHR42756">
    <property type="entry name" value="TRANSCRIPTIONAL REGULATOR, MARR"/>
    <property type="match status" value="1"/>
</dbReference>
<keyword evidence="3" id="KW-0804">Transcription</keyword>
<evidence type="ECO:0000259" key="4">
    <source>
        <dbReference type="PROSITE" id="PS50995"/>
    </source>
</evidence>
<proteinExistence type="predicted"/>
<feature type="domain" description="HTH marR-type" evidence="4">
    <location>
        <begin position="1"/>
        <end position="139"/>
    </location>
</feature>
<dbReference type="PANTHER" id="PTHR42756:SF1">
    <property type="entry name" value="TRANSCRIPTIONAL REPRESSOR OF EMRAB OPERON"/>
    <property type="match status" value="1"/>
</dbReference>
<dbReference type="InterPro" id="IPR036390">
    <property type="entry name" value="WH_DNA-bd_sf"/>
</dbReference>
<evidence type="ECO:0000256" key="3">
    <source>
        <dbReference type="ARBA" id="ARBA00023163"/>
    </source>
</evidence>
<dbReference type="EMBL" id="FNBG01000016">
    <property type="protein sequence ID" value="SDF74910.1"/>
    <property type="molecule type" value="Genomic_DNA"/>
</dbReference>
<evidence type="ECO:0000256" key="2">
    <source>
        <dbReference type="ARBA" id="ARBA00023125"/>
    </source>
</evidence>
<keyword evidence="6" id="KW-1185">Reference proteome</keyword>
<evidence type="ECO:0000313" key="6">
    <source>
        <dbReference type="Proteomes" id="UP000198972"/>
    </source>
</evidence>
<evidence type="ECO:0000256" key="1">
    <source>
        <dbReference type="ARBA" id="ARBA00023015"/>
    </source>
</evidence>
<dbReference type="STRING" id="670482.SAMN04488542_11644"/>
<keyword evidence="2 5" id="KW-0238">DNA-binding</keyword>
<organism evidence="5 6">
    <name type="scientific">Fontibacillus panacisegetis</name>
    <dbReference type="NCBI Taxonomy" id="670482"/>
    <lineage>
        <taxon>Bacteria</taxon>
        <taxon>Bacillati</taxon>
        <taxon>Bacillota</taxon>
        <taxon>Bacilli</taxon>
        <taxon>Bacillales</taxon>
        <taxon>Paenibacillaceae</taxon>
        <taxon>Fontibacillus</taxon>
    </lineage>
</organism>